<dbReference type="Pfam" id="PF08867">
    <property type="entry name" value="FRG"/>
    <property type="match status" value="1"/>
</dbReference>
<dbReference type="Proteomes" id="UP001145087">
    <property type="component" value="Unassembled WGS sequence"/>
</dbReference>
<feature type="domain" description="FRG" evidence="1">
    <location>
        <begin position="21"/>
        <end position="147"/>
    </location>
</feature>
<protein>
    <submittedName>
        <fullName evidence="2">FRG domain-containing protein</fullName>
    </submittedName>
</protein>
<keyword evidence="3" id="KW-1185">Reference proteome</keyword>
<evidence type="ECO:0000259" key="1">
    <source>
        <dbReference type="SMART" id="SM00901"/>
    </source>
</evidence>
<dbReference type="InterPro" id="IPR014966">
    <property type="entry name" value="FRG-dom"/>
</dbReference>
<dbReference type="EMBL" id="JAPOHD010000008">
    <property type="protein sequence ID" value="MCY1719570.1"/>
    <property type="molecule type" value="Genomic_DNA"/>
</dbReference>
<organism evidence="2 3">
    <name type="scientific">Draconibacterium aestuarii</name>
    <dbReference type="NCBI Taxonomy" id="2998507"/>
    <lineage>
        <taxon>Bacteria</taxon>
        <taxon>Pseudomonadati</taxon>
        <taxon>Bacteroidota</taxon>
        <taxon>Bacteroidia</taxon>
        <taxon>Marinilabiliales</taxon>
        <taxon>Prolixibacteraceae</taxon>
        <taxon>Draconibacterium</taxon>
    </lineage>
</organism>
<name>A0A9X3FB03_9BACT</name>
<evidence type="ECO:0000313" key="3">
    <source>
        <dbReference type="Proteomes" id="UP001145087"/>
    </source>
</evidence>
<evidence type="ECO:0000313" key="2">
    <source>
        <dbReference type="EMBL" id="MCY1719570.1"/>
    </source>
</evidence>
<dbReference type="RefSeq" id="WP_343331908.1">
    <property type="nucleotide sequence ID" value="NZ_JAPOHD010000008.1"/>
</dbReference>
<accession>A0A9X3FB03</accession>
<reference evidence="2" key="1">
    <citation type="submission" date="2022-11" db="EMBL/GenBank/DDBJ databases">
        <title>Marilongibacter aestuarii gen. nov., sp. nov., isolated from tidal flat sediment.</title>
        <authorList>
            <person name="Jiayan W."/>
        </authorList>
    </citation>
    <scope>NUCLEOTIDE SEQUENCE</scope>
    <source>
        <strain evidence="2">Z1-6</strain>
    </source>
</reference>
<dbReference type="AlphaFoldDB" id="A0A9X3FB03"/>
<comment type="caution">
    <text evidence="2">The sequence shown here is derived from an EMBL/GenBank/DDBJ whole genome shotgun (WGS) entry which is preliminary data.</text>
</comment>
<dbReference type="SMART" id="SM00901">
    <property type="entry name" value="FRG"/>
    <property type="match status" value="1"/>
</dbReference>
<proteinExistence type="predicted"/>
<gene>
    <name evidence="2" type="ORF">OU798_04415</name>
</gene>
<sequence length="277" mass="33068">MWQEIEIKNWDHFNQYVTKLKPKNWVFRGQSNVNWKLETSYYRALQFIKGIKSTVRSRSRDTYEEEIINQFKSQYHLYLSYCPDDIAELILDPASNNDKAKQVDRKLEWLSIMQHHGVPTRLLDWTFSPFVALFFALEFATSTCCVYALNQSKLQKMDRDNLEPNYKAELFSNSKGEKSFLRPYEPKIKNERLVKQQGLFLVPSTNFETFDEILSLYHNFNNYAYKLIINEKLRYDFHIMLRRQNITHESLFPGIDGFCRSLKFSLLESANYLKRLS</sequence>